<dbReference type="NCBIfam" id="NF041635">
    <property type="entry name" value="STM3941_fam"/>
    <property type="match status" value="1"/>
</dbReference>
<feature type="transmembrane region" description="Helical" evidence="1">
    <location>
        <begin position="21"/>
        <end position="39"/>
    </location>
</feature>
<gene>
    <name evidence="2" type="ORF">ACFS7Y_14565</name>
</gene>
<keyword evidence="1" id="KW-0812">Transmembrane</keyword>
<protein>
    <submittedName>
        <fullName evidence="2">STM3941 family protein</fullName>
    </submittedName>
</protein>
<keyword evidence="3" id="KW-1185">Reference proteome</keyword>
<reference evidence="3" key="1">
    <citation type="journal article" date="2019" name="Int. J. Syst. Evol. Microbiol.">
        <title>The Global Catalogue of Microorganisms (GCM) 10K type strain sequencing project: providing services to taxonomists for standard genome sequencing and annotation.</title>
        <authorList>
            <consortium name="The Broad Institute Genomics Platform"/>
            <consortium name="The Broad Institute Genome Sequencing Center for Infectious Disease"/>
            <person name="Wu L."/>
            <person name="Ma J."/>
        </authorList>
    </citation>
    <scope>NUCLEOTIDE SEQUENCE [LARGE SCALE GENOMIC DNA]</scope>
    <source>
        <strain evidence="3">KCTC 22814</strain>
    </source>
</reference>
<dbReference type="RefSeq" id="WP_320185285.1">
    <property type="nucleotide sequence ID" value="NZ_CP138332.1"/>
</dbReference>
<comment type="caution">
    <text evidence="2">The sequence shown here is derived from an EMBL/GenBank/DDBJ whole genome shotgun (WGS) entry which is preliminary data.</text>
</comment>
<keyword evidence="1" id="KW-1133">Transmembrane helix</keyword>
<organism evidence="2 3">
    <name type="scientific">Sphingobacterium bambusae</name>
    <dbReference type="NCBI Taxonomy" id="662858"/>
    <lineage>
        <taxon>Bacteria</taxon>
        <taxon>Pseudomonadati</taxon>
        <taxon>Bacteroidota</taxon>
        <taxon>Sphingobacteriia</taxon>
        <taxon>Sphingobacteriales</taxon>
        <taxon>Sphingobacteriaceae</taxon>
        <taxon>Sphingobacterium</taxon>
    </lineage>
</organism>
<name>A0ABW6BLP0_9SPHI</name>
<proteinExistence type="predicted"/>
<dbReference type="Proteomes" id="UP001597525">
    <property type="component" value="Unassembled WGS sequence"/>
</dbReference>
<feature type="transmembrane region" description="Helical" evidence="1">
    <location>
        <begin position="45"/>
        <end position="67"/>
    </location>
</feature>
<evidence type="ECO:0000313" key="3">
    <source>
        <dbReference type="Proteomes" id="UP001597525"/>
    </source>
</evidence>
<dbReference type="EMBL" id="JBHUPB010000009">
    <property type="protein sequence ID" value="MFD2968620.1"/>
    <property type="molecule type" value="Genomic_DNA"/>
</dbReference>
<evidence type="ECO:0000256" key="1">
    <source>
        <dbReference type="SAM" id="Phobius"/>
    </source>
</evidence>
<evidence type="ECO:0000313" key="2">
    <source>
        <dbReference type="EMBL" id="MFD2968620.1"/>
    </source>
</evidence>
<dbReference type="InterPro" id="IPR048136">
    <property type="entry name" value="STM3941-like"/>
</dbReference>
<sequence>MNQQIELFRDSKKTRNLFLKSAGLCIILALAAVYSLGVFDGIIKIKLAVVSCAILVIMLFFLISSLLKLKDKAALVVINSRGISGSTTPVSKAFGEIAWSDIQDIQLEKVSGDTLVAFTVENDRKYADRLSKSYRGMAYKKEIDKYVIMYTASEIETDAPKLFDLVNQYWVANKSK</sequence>
<keyword evidence="1" id="KW-0472">Membrane</keyword>
<accession>A0ABW6BLP0</accession>